<evidence type="ECO:0000256" key="5">
    <source>
        <dbReference type="ARBA" id="ARBA00023204"/>
    </source>
</evidence>
<dbReference type="PANTHER" id="PTHR11264">
    <property type="entry name" value="URACIL-DNA GLYCOSYLASE"/>
    <property type="match status" value="1"/>
</dbReference>
<accession>A0AA39V448</accession>
<dbReference type="InterPro" id="IPR002043">
    <property type="entry name" value="UDG_fam1"/>
</dbReference>
<dbReference type="CDD" id="cd10027">
    <property type="entry name" value="UDG-F1-like"/>
    <property type="match status" value="1"/>
</dbReference>
<feature type="region of interest" description="Disordered" evidence="10">
    <location>
        <begin position="1"/>
        <end position="74"/>
    </location>
</feature>
<comment type="function">
    <text evidence="7 9">Excises uracil residues from the DNA which can arise as a result of misincorporation of dUMP residues by DNA polymerase or due to deamination of cytosine.</text>
</comment>
<comment type="similarity">
    <text evidence="1 7 9">Belongs to the uracil-DNA glycosylase (UDG) superfamily. UNG family.</text>
</comment>
<evidence type="ECO:0000256" key="7">
    <source>
        <dbReference type="HAMAP-Rule" id="MF_03166"/>
    </source>
</evidence>
<dbReference type="GO" id="GO:0004844">
    <property type="term" value="F:uracil DNA N-glycosylase activity"/>
    <property type="evidence" value="ECO:0007669"/>
    <property type="project" value="UniProtKB-UniRule"/>
</dbReference>
<dbReference type="Proteomes" id="UP001166286">
    <property type="component" value="Unassembled WGS sequence"/>
</dbReference>
<proteinExistence type="inferred from homology"/>
<name>A0AA39V448_9LECA</name>
<dbReference type="GO" id="GO:0005634">
    <property type="term" value="C:nucleus"/>
    <property type="evidence" value="ECO:0007669"/>
    <property type="project" value="UniProtKB-SubCell"/>
</dbReference>
<dbReference type="NCBIfam" id="NF003588">
    <property type="entry name" value="PRK05254.1-1"/>
    <property type="match status" value="1"/>
</dbReference>
<comment type="caution">
    <text evidence="12">The sequence shown here is derived from an EMBL/GenBank/DDBJ whole genome shotgun (WGS) entry which is preliminary data.</text>
</comment>
<protein>
    <recommendedName>
        <fullName evidence="7 9">Uracil-DNA glycosylase</fullName>
        <shortName evidence="7">UDG</shortName>
        <ecNumber evidence="7 9">3.2.2.27</ecNumber>
    </recommendedName>
</protein>
<dbReference type="NCBIfam" id="NF003589">
    <property type="entry name" value="PRK05254.1-2"/>
    <property type="match status" value="1"/>
</dbReference>
<dbReference type="GO" id="GO:0097510">
    <property type="term" value="P:base-excision repair, AP site formation via deaminated base removal"/>
    <property type="evidence" value="ECO:0007669"/>
    <property type="project" value="TreeGrafter"/>
</dbReference>
<comment type="catalytic activity">
    <reaction evidence="7 9">
        <text>Hydrolyzes single-stranded DNA or mismatched double-stranded DNA and polynucleotides, releasing free uracil.</text>
        <dbReference type="EC" id="3.2.2.27"/>
    </reaction>
</comment>
<keyword evidence="2 7" id="KW-0227">DNA damage</keyword>
<evidence type="ECO:0000256" key="3">
    <source>
        <dbReference type="ARBA" id="ARBA00022801"/>
    </source>
</evidence>
<dbReference type="InterPro" id="IPR036895">
    <property type="entry name" value="Uracil-DNA_glycosylase-like_sf"/>
</dbReference>
<dbReference type="PROSITE" id="PS00130">
    <property type="entry name" value="U_DNA_GLYCOSYLASE"/>
    <property type="match status" value="1"/>
</dbReference>
<dbReference type="GO" id="GO:0005739">
    <property type="term" value="C:mitochondrion"/>
    <property type="evidence" value="ECO:0007669"/>
    <property type="project" value="UniProtKB-SubCell"/>
</dbReference>
<dbReference type="NCBIfam" id="TIGR00628">
    <property type="entry name" value="ung"/>
    <property type="match status" value="1"/>
</dbReference>
<feature type="compositionally biased region" description="Low complexity" evidence="10">
    <location>
        <begin position="42"/>
        <end position="74"/>
    </location>
</feature>
<dbReference type="SMART" id="SM00986">
    <property type="entry name" value="UDG"/>
    <property type="match status" value="1"/>
</dbReference>
<evidence type="ECO:0000256" key="4">
    <source>
        <dbReference type="ARBA" id="ARBA00023128"/>
    </source>
</evidence>
<dbReference type="InterPro" id="IPR005122">
    <property type="entry name" value="Uracil-DNA_glycosylase-like"/>
</dbReference>
<dbReference type="InterPro" id="IPR018085">
    <property type="entry name" value="Ura-DNA_Glyclase_AS"/>
</dbReference>
<sequence length="348" mass="38172">MTTPLKRKAADIATSTAKKPKANASITSFFSSPSGPVKSVNTISSQASSTVSSSPPTATEDEPPTTTSTTPAPVFPVASTVSSASTPVPKFDKAKWVEKLTPEQKDLLALEIQSLDESWLAQLKDDLLSKDFLELKRFLKKEHEAGKKIFPPAADVYSWSRHTPLNTVKVVILGQDPYHNHGQAHGLCFSVRPPTPAPPSLQNIYKLLKKEYDTFSPPPNKGGLLTPWADRGVLLLNACLTVRAHEANSHANHGWEKFTQRVIDIVAKKRTNGVVFLAWGTPAANRVKKVDRVKHCVLQSVHPSPLSASRGFFDCGHFKKTNEWLKQRYGDDGVIDWNLDVPPEKAGV</sequence>
<dbReference type="Pfam" id="PF03167">
    <property type="entry name" value="UDG"/>
    <property type="match status" value="1"/>
</dbReference>
<evidence type="ECO:0000256" key="9">
    <source>
        <dbReference type="RuleBase" id="RU003780"/>
    </source>
</evidence>
<keyword evidence="13" id="KW-1185">Reference proteome</keyword>
<gene>
    <name evidence="7" type="primary">UNG1</name>
    <name evidence="12" type="ORF">JMJ35_002777</name>
</gene>
<keyword evidence="3 7" id="KW-0378">Hydrolase</keyword>
<dbReference type="EMBL" id="JAFEKC020000004">
    <property type="protein sequence ID" value="KAK0515398.1"/>
    <property type="molecule type" value="Genomic_DNA"/>
</dbReference>
<organism evidence="12 13">
    <name type="scientific">Cladonia borealis</name>
    <dbReference type="NCBI Taxonomy" id="184061"/>
    <lineage>
        <taxon>Eukaryota</taxon>
        <taxon>Fungi</taxon>
        <taxon>Dikarya</taxon>
        <taxon>Ascomycota</taxon>
        <taxon>Pezizomycotina</taxon>
        <taxon>Lecanoromycetes</taxon>
        <taxon>OSLEUM clade</taxon>
        <taxon>Lecanoromycetidae</taxon>
        <taxon>Lecanorales</taxon>
        <taxon>Lecanorineae</taxon>
        <taxon>Cladoniaceae</taxon>
        <taxon>Cladonia</taxon>
    </lineage>
</organism>
<evidence type="ECO:0000256" key="2">
    <source>
        <dbReference type="ARBA" id="ARBA00022763"/>
    </source>
</evidence>
<dbReference type="SMART" id="SM00987">
    <property type="entry name" value="UreE_C"/>
    <property type="match status" value="1"/>
</dbReference>
<evidence type="ECO:0000256" key="1">
    <source>
        <dbReference type="ARBA" id="ARBA00008184"/>
    </source>
</evidence>
<dbReference type="FunFam" id="3.40.470.10:FF:000007">
    <property type="entry name" value="Uracil-DNA glycosylase"/>
    <property type="match status" value="1"/>
</dbReference>
<evidence type="ECO:0000313" key="12">
    <source>
        <dbReference type="EMBL" id="KAK0515398.1"/>
    </source>
</evidence>
<keyword evidence="6 7" id="KW-0539">Nucleus</keyword>
<evidence type="ECO:0000259" key="11">
    <source>
        <dbReference type="SMART" id="SM00986"/>
    </source>
</evidence>
<evidence type="ECO:0000256" key="8">
    <source>
        <dbReference type="PROSITE-ProRule" id="PRU10072"/>
    </source>
</evidence>
<keyword evidence="5 7" id="KW-0234">DNA repair</keyword>
<feature type="active site" description="Proton acceptor" evidence="7 8">
    <location>
        <position position="176"/>
    </location>
</feature>
<dbReference type="NCBIfam" id="NF003592">
    <property type="entry name" value="PRK05254.1-5"/>
    <property type="match status" value="1"/>
</dbReference>
<feature type="domain" description="Uracil-DNA glycosylase-like" evidence="11">
    <location>
        <begin position="161"/>
        <end position="325"/>
    </location>
</feature>
<dbReference type="EC" id="3.2.2.27" evidence="7 9"/>
<evidence type="ECO:0000313" key="13">
    <source>
        <dbReference type="Proteomes" id="UP001166286"/>
    </source>
</evidence>
<comment type="subcellular location">
    <subcellularLocation>
        <location evidence="7">Mitochondrion</location>
    </subcellularLocation>
    <subcellularLocation>
        <location evidence="7">Nucleus</location>
    </subcellularLocation>
</comment>
<dbReference type="Gene3D" id="3.40.470.10">
    <property type="entry name" value="Uracil-DNA glycosylase-like domain"/>
    <property type="match status" value="1"/>
</dbReference>
<evidence type="ECO:0000256" key="6">
    <source>
        <dbReference type="ARBA" id="ARBA00023242"/>
    </source>
</evidence>
<reference evidence="12" key="1">
    <citation type="submission" date="2023-03" db="EMBL/GenBank/DDBJ databases">
        <title>Complete genome of Cladonia borealis.</title>
        <authorList>
            <person name="Park H."/>
        </authorList>
    </citation>
    <scope>NUCLEOTIDE SEQUENCE</scope>
    <source>
        <strain evidence="12">ANT050790</strain>
    </source>
</reference>
<evidence type="ECO:0000256" key="10">
    <source>
        <dbReference type="SAM" id="MobiDB-lite"/>
    </source>
</evidence>
<feature type="compositionally biased region" description="Polar residues" evidence="10">
    <location>
        <begin position="24"/>
        <end position="34"/>
    </location>
</feature>
<dbReference type="AlphaFoldDB" id="A0AA39V448"/>
<keyword evidence="4 7" id="KW-0496">Mitochondrion</keyword>
<dbReference type="PANTHER" id="PTHR11264:SF0">
    <property type="entry name" value="URACIL-DNA GLYCOSYLASE"/>
    <property type="match status" value="1"/>
</dbReference>
<dbReference type="HAMAP" id="MF_00148">
    <property type="entry name" value="UDG"/>
    <property type="match status" value="1"/>
</dbReference>
<dbReference type="SUPFAM" id="SSF52141">
    <property type="entry name" value="Uracil-DNA glycosylase-like"/>
    <property type="match status" value="1"/>
</dbReference>